<proteinExistence type="predicted"/>
<gene>
    <name evidence="1" type="ORF">HPB50_027336</name>
</gene>
<comment type="caution">
    <text evidence="1">The sequence shown here is derived from an EMBL/GenBank/DDBJ whole genome shotgun (WGS) entry which is preliminary data.</text>
</comment>
<reference evidence="1" key="1">
    <citation type="submission" date="2020-05" db="EMBL/GenBank/DDBJ databases">
        <title>Large-scale comparative analyses of tick genomes elucidate their genetic diversity and vector capacities.</title>
        <authorList>
            <person name="Jia N."/>
            <person name="Wang J."/>
            <person name="Shi W."/>
            <person name="Du L."/>
            <person name="Sun Y."/>
            <person name="Zhan W."/>
            <person name="Jiang J."/>
            <person name="Wang Q."/>
            <person name="Zhang B."/>
            <person name="Ji P."/>
            <person name="Sakyi L.B."/>
            <person name="Cui X."/>
            <person name="Yuan T."/>
            <person name="Jiang B."/>
            <person name="Yang W."/>
            <person name="Lam T.T.-Y."/>
            <person name="Chang Q."/>
            <person name="Ding S."/>
            <person name="Wang X."/>
            <person name="Zhu J."/>
            <person name="Ruan X."/>
            <person name="Zhao L."/>
            <person name="Wei J."/>
            <person name="Que T."/>
            <person name="Du C."/>
            <person name="Cheng J."/>
            <person name="Dai P."/>
            <person name="Han X."/>
            <person name="Huang E."/>
            <person name="Gao Y."/>
            <person name="Liu J."/>
            <person name="Shao H."/>
            <person name="Ye R."/>
            <person name="Li L."/>
            <person name="Wei W."/>
            <person name="Wang X."/>
            <person name="Wang C."/>
            <person name="Yang T."/>
            <person name="Huo Q."/>
            <person name="Li W."/>
            <person name="Guo W."/>
            <person name="Chen H."/>
            <person name="Zhou L."/>
            <person name="Ni X."/>
            <person name="Tian J."/>
            <person name="Zhou Y."/>
            <person name="Sheng Y."/>
            <person name="Liu T."/>
            <person name="Pan Y."/>
            <person name="Xia L."/>
            <person name="Li J."/>
            <person name="Zhao F."/>
            <person name="Cao W."/>
        </authorList>
    </citation>
    <scope>NUCLEOTIDE SEQUENCE</scope>
    <source>
        <strain evidence="1">Hyas-2018</strain>
    </source>
</reference>
<protein>
    <submittedName>
        <fullName evidence="1">Uncharacterized protein</fullName>
    </submittedName>
</protein>
<evidence type="ECO:0000313" key="1">
    <source>
        <dbReference type="EMBL" id="KAH6942013.1"/>
    </source>
</evidence>
<evidence type="ECO:0000313" key="2">
    <source>
        <dbReference type="Proteomes" id="UP000821845"/>
    </source>
</evidence>
<dbReference type="EMBL" id="CM023491">
    <property type="protein sequence ID" value="KAH6942013.1"/>
    <property type="molecule type" value="Genomic_DNA"/>
</dbReference>
<keyword evidence="2" id="KW-1185">Reference proteome</keyword>
<name>A0ACB7T4I6_HYAAI</name>
<organism evidence="1 2">
    <name type="scientific">Hyalomma asiaticum</name>
    <name type="common">Tick</name>
    <dbReference type="NCBI Taxonomy" id="266040"/>
    <lineage>
        <taxon>Eukaryota</taxon>
        <taxon>Metazoa</taxon>
        <taxon>Ecdysozoa</taxon>
        <taxon>Arthropoda</taxon>
        <taxon>Chelicerata</taxon>
        <taxon>Arachnida</taxon>
        <taxon>Acari</taxon>
        <taxon>Parasitiformes</taxon>
        <taxon>Ixodida</taxon>
        <taxon>Ixodoidea</taxon>
        <taxon>Ixodidae</taxon>
        <taxon>Hyalomminae</taxon>
        <taxon>Hyalomma</taxon>
    </lineage>
</organism>
<accession>A0ACB7T4I6</accession>
<sequence length="113" mass="12667">MSHAAGARCQHIQCFDAYAYLALNEGTLHPSWRCPVCNEQVFPQDIRIDVFTLDALRQVDSECSAVDLLPNGSWAPLTDHHKHSVIIIDDSPVKTPHRTPHERPVIDLTVDSD</sequence>
<dbReference type="Proteomes" id="UP000821845">
    <property type="component" value="Chromosome 11"/>
</dbReference>